<evidence type="ECO:0000256" key="1">
    <source>
        <dbReference type="SAM" id="Phobius"/>
    </source>
</evidence>
<comment type="caution">
    <text evidence="3">The sequence shown here is derived from an EMBL/GenBank/DDBJ whole genome shotgun (WGS) entry which is preliminary data.</text>
</comment>
<dbReference type="EMBL" id="DYZA01000062">
    <property type="protein sequence ID" value="HJD96661.1"/>
    <property type="molecule type" value="Genomic_DNA"/>
</dbReference>
<feature type="transmembrane region" description="Helical" evidence="1">
    <location>
        <begin position="43"/>
        <end position="60"/>
    </location>
</feature>
<name>A0A921AVF9_9BACT</name>
<keyword evidence="1" id="KW-0812">Transmembrane</keyword>
<reference evidence="3" key="1">
    <citation type="journal article" date="2021" name="PeerJ">
        <title>Extensive microbial diversity within the chicken gut microbiome revealed by metagenomics and culture.</title>
        <authorList>
            <person name="Gilroy R."/>
            <person name="Ravi A."/>
            <person name="Getino M."/>
            <person name="Pursley I."/>
            <person name="Horton D.L."/>
            <person name="Alikhan N.F."/>
            <person name="Baker D."/>
            <person name="Gharbi K."/>
            <person name="Hall N."/>
            <person name="Watson M."/>
            <person name="Adriaenssens E.M."/>
            <person name="Foster-Nyarko E."/>
            <person name="Jarju S."/>
            <person name="Secka A."/>
            <person name="Antonio M."/>
            <person name="Oren A."/>
            <person name="Chaudhuri R.R."/>
            <person name="La Ragione R."/>
            <person name="Hildebrand F."/>
            <person name="Pallen M.J."/>
        </authorList>
    </citation>
    <scope>NUCLEOTIDE SEQUENCE</scope>
    <source>
        <strain evidence="3">ChiGjej2B2-19336</strain>
    </source>
</reference>
<dbReference type="InterPro" id="IPR009936">
    <property type="entry name" value="DUF1468"/>
</dbReference>
<dbReference type="AlphaFoldDB" id="A0A921AVF9"/>
<protein>
    <submittedName>
        <fullName evidence="3">Tripartite tricarboxylate transporter TctB family protein</fullName>
    </submittedName>
</protein>
<evidence type="ECO:0000313" key="3">
    <source>
        <dbReference type="EMBL" id="HJD96661.1"/>
    </source>
</evidence>
<accession>A0A921AVF9</accession>
<sequence>MNPLTPLPLRHIPRILLVLAGTCALLLSPPALSGGLPGPGLWSRITGMGLIFCALLWPASHKKTPRGSLRPALGLIFSALLWILLLLPAGWMAATFLAGFFALKGAGSSLKESLLIPTLLCLLLQAGMVHLLQWSLPEGFLWAVIVGD</sequence>
<keyword evidence="1" id="KW-0472">Membrane</keyword>
<proteinExistence type="predicted"/>
<feature type="domain" description="DUF1468" evidence="2">
    <location>
        <begin position="15"/>
        <end position="137"/>
    </location>
</feature>
<dbReference type="Proteomes" id="UP000698963">
    <property type="component" value="Unassembled WGS sequence"/>
</dbReference>
<reference evidence="3" key="2">
    <citation type="submission" date="2021-09" db="EMBL/GenBank/DDBJ databases">
        <authorList>
            <person name="Gilroy R."/>
        </authorList>
    </citation>
    <scope>NUCLEOTIDE SEQUENCE</scope>
    <source>
        <strain evidence="3">ChiGjej2B2-19336</strain>
    </source>
</reference>
<dbReference type="Pfam" id="PF07331">
    <property type="entry name" value="TctB"/>
    <property type="match status" value="1"/>
</dbReference>
<keyword evidence="1" id="KW-1133">Transmembrane helix</keyword>
<organism evidence="3 4">
    <name type="scientific">Mailhella massiliensis</name>
    <dbReference type="NCBI Taxonomy" id="1903261"/>
    <lineage>
        <taxon>Bacteria</taxon>
        <taxon>Pseudomonadati</taxon>
        <taxon>Thermodesulfobacteriota</taxon>
        <taxon>Desulfovibrionia</taxon>
        <taxon>Desulfovibrionales</taxon>
        <taxon>Desulfovibrionaceae</taxon>
        <taxon>Mailhella</taxon>
    </lineage>
</organism>
<feature type="transmembrane region" description="Helical" evidence="1">
    <location>
        <begin position="72"/>
        <end position="102"/>
    </location>
</feature>
<gene>
    <name evidence="3" type="ORF">K8W16_03325</name>
</gene>
<feature type="transmembrane region" description="Helical" evidence="1">
    <location>
        <begin position="114"/>
        <end position="132"/>
    </location>
</feature>
<dbReference type="RefSeq" id="WP_304121140.1">
    <property type="nucleotide sequence ID" value="NZ_DYZA01000062.1"/>
</dbReference>
<evidence type="ECO:0000259" key="2">
    <source>
        <dbReference type="Pfam" id="PF07331"/>
    </source>
</evidence>
<evidence type="ECO:0000313" key="4">
    <source>
        <dbReference type="Proteomes" id="UP000698963"/>
    </source>
</evidence>